<sequence>MLNKNFVSLNDTEMLLLYGKSGIIGIVKAGINNLYFIETEKEEIVLGLEPDDLLVASGFNTEKVTINAIKCVLYMIREVGTPLIILPKQHPATKRLKIVTSVGNRTCISCDITPGTHPNQQMLCGVEEFNGVEILGVPGGVKFKNLYPDNIEVVPFVT</sequence>
<gene>
    <name evidence="1" type="ORF">C5S46_05980</name>
</gene>
<proteinExistence type="predicted"/>
<name>A0AC61S9N7_9EURY</name>
<organism evidence="1 2">
    <name type="scientific">Candidatus Methanomarinus sp</name>
    <dbReference type="NCBI Taxonomy" id="3386244"/>
    <lineage>
        <taxon>Archaea</taxon>
        <taxon>Methanobacteriati</taxon>
        <taxon>Methanobacteriota</taxon>
        <taxon>Stenosarchaea group</taxon>
        <taxon>Methanomicrobia</taxon>
        <taxon>Methanosarcinales</taxon>
        <taxon>ANME-2 cluster</taxon>
        <taxon>Candidatus Methanocomedenaceae</taxon>
        <taxon>Candidatus Methanomarinus</taxon>
    </lineage>
</organism>
<evidence type="ECO:0000313" key="1">
    <source>
        <dbReference type="EMBL" id="TKY91411.1"/>
    </source>
</evidence>
<comment type="caution">
    <text evidence="1">The sequence shown here is derived from an EMBL/GenBank/DDBJ whole genome shotgun (WGS) entry which is preliminary data.</text>
</comment>
<evidence type="ECO:0000313" key="2">
    <source>
        <dbReference type="Proteomes" id="UP000315423"/>
    </source>
</evidence>
<accession>A0AC61S9N7</accession>
<protein>
    <submittedName>
        <fullName evidence="1">Uncharacterized protein</fullName>
    </submittedName>
</protein>
<dbReference type="Proteomes" id="UP000315423">
    <property type="component" value="Unassembled WGS sequence"/>
</dbReference>
<reference evidence="1" key="1">
    <citation type="submission" date="2018-09" db="EMBL/GenBank/DDBJ databases">
        <title>A genomic encyclopedia of anaerobic methanotrophic archaea.</title>
        <authorList>
            <person name="Skennerton C.T."/>
            <person name="Chadwick G.L."/>
            <person name="Laso-Perez R."/>
            <person name="Leu A.O."/>
            <person name="Speth D.R."/>
            <person name="Yu H."/>
            <person name="Morgan-Lang C."/>
            <person name="Hatzenpichler R."/>
            <person name="Goudeau D."/>
            <person name="Malmstrom R."/>
            <person name="Woyke T."/>
            <person name="Hallam S."/>
            <person name="Tyson G.W."/>
            <person name="Wegener G."/>
            <person name="Boetius A."/>
            <person name="Orphan V.J."/>
        </authorList>
    </citation>
    <scope>NUCLEOTIDE SEQUENCE</scope>
    <source>
        <strain evidence="1">CONS3730D10UFb2</strain>
    </source>
</reference>
<dbReference type="EMBL" id="QYBA01000201">
    <property type="protein sequence ID" value="TKY91411.1"/>
    <property type="molecule type" value="Genomic_DNA"/>
</dbReference>